<evidence type="ECO:0000313" key="3">
    <source>
        <dbReference type="Proteomes" id="UP000747399"/>
    </source>
</evidence>
<dbReference type="Gene3D" id="2.30.30.140">
    <property type="match status" value="1"/>
</dbReference>
<evidence type="ECO:0000256" key="1">
    <source>
        <dbReference type="SAM" id="MobiDB-lite"/>
    </source>
</evidence>
<feature type="non-terminal residue" evidence="2">
    <location>
        <position position="303"/>
    </location>
</feature>
<feature type="region of interest" description="Disordered" evidence="1">
    <location>
        <begin position="1"/>
        <end position="183"/>
    </location>
</feature>
<reference evidence="2" key="1">
    <citation type="journal article" date="2021" name="Proc. Natl. Acad. Sci. U.S.A.">
        <title>Three genomes in the algal genus Volvox reveal the fate of a haploid sex-determining region after a transition to homothallism.</title>
        <authorList>
            <person name="Yamamoto K."/>
            <person name="Hamaji T."/>
            <person name="Kawai-Toyooka H."/>
            <person name="Matsuzaki R."/>
            <person name="Takahashi F."/>
            <person name="Nishimura Y."/>
            <person name="Kawachi M."/>
            <person name="Noguchi H."/>
            <person name="Minakuchi Y."/>
            <person name="Umen J.G."/>
            <person name="Toyoda A."/>
            <person name="Nozaki H."/>
        </authorList>
    </citation>
    <scope>NUCLEOTIDE SEQUENCE</scope>
    <source>
        <strain evidence="2">NIES-3780</strain>
    </source>
</reference>
<dbReference type="PANTHER" id="PTHR15818">
    <property type="entry name" value="G PATCH AND KOW-CONTAINING"/>
    <property type="match status" value="1"/>
</dbReference>
<comment type="caution">
    <text evidence="2">The sequence shown here is derived from an EMBL/GenBank/DDBJ whole genome shotgun (WGS) entry which is preliminary data.</text>
</comment>
<proteinExistence type="predicted"/>
<organism evidence="2 3">
    <name type="scientific">Volvox africanus</name>
    <dbReference type="NCBI Taxonomy" id="51714"/>
    <lineage>
        <taxon>Eukaryota</taxon>
        <taxon>Viridiplantae</taxon>
        <taxon>Chlorophyta</taxon>
        <taxon>core chlorophytes</taxon>
        <taxon>Chlorophyceae</taxon>
        <taxon>CS clade</taxon>
        <taxon>Chlamydomonadales</taxon>
        <taxon>Volvocaceae</taxon>
        <taxon>Volvox</taxon>
    </lineage>
</organism>
<accession>A0A8J4FA19</accession>
<dbReference type="GO" id="GO:0005681">
    <property type="term" value="C:spliceosomal complex"/>
    <property type="evidence" value="ECO:0007669"/>
    <property type="project" value="TreeGrafter"/>
</dbReference>
<dbReference type="InterPro" id="IPR045166">
    <property type="entry name" value="Spp2-like"/>
</dbReference>
<dbReference type="EMBL" id="BNCO01000052">
    <property type="protein sequence ID" value="GIL62552.1"/>
    <property type="molecule type" value="Genomic_DNA"/>
</dbReference>
<sequence>DRDYDRSYDRQYDRDWDSGGQRGRERDASRPAENPSSGKRKSRDEDERRPGDDEDGGRVGGSKRSRGSEPHRSKGGSGSERVQNRQYDSRYDDDDDDNNDAKKDSKDHHKHGKKEKDKDKKEKKKKKDKKEKEKDRDRVRDRDYDHHRHGSWNDRDRSRERDGSEEMEEEEEKAVERGPAGGGSTWLFPAIKVRIVDKSVRSGKLYLKKGTVVDVHPGGTADVAVDDTGDVLRLPESSLETVVPRYEGAAVLVVAGPHRGSRGRLLQASTATGAAAVQLAADFSIVRLLLDDVAGFTGELDDE</sequence>
<feature type="compositionally biased region" description="Basic and acidic residues" evidence="1">
    <location>
        <begin position="130"/>
        <end position="164"/>
    </location>
</feature>
<keyword evidence="3" id="KW-1185">Reference proteome</keyword>
<evidence type="ECO:0000313" key="2">
    <source>
        <dbReference type="EMBL" id="GIL62552.1"/>
    </source>
</evidence>
<dbReference type="Pfam" id="PF25088">
    <property type="entry name" value="GPKOW_C"/>
    <property type="match status" value="1"/>
</dbReference>
<evidence type="ECO:0008006" key="4">
    <source>
        <dbReference type="Google" id="ProtNLM"/>
    </source>
</evidence>
<dbReference type="Proteomes" id="UP000747399">
    <property type="component" value="Unassembled WGS sequence"/>
</dbReference>
<gene>
    <name evidence="2" type="ORF">Vafri_16641</name>
</gene>
<dbReference type="GO" id="GO:0000398">
    <property type="term" value="P:mRNA splicing, via spliceosome"/>
    <property type="evidence" value="ECO:0007669"/>
    <property type="project" value="InterPro"/>
</dbReference>
<dbReference type="AlphaFoldDB" id="A0A8J4FA19"/>
<feature type="compositionally biased region" description="Basic and acidic residues" evidence="1">
    <location>
        <begin position="1"/>
        <end position="30"/>
    </location>
</feature>
<feature type="compositionally biased region" description="Basic and acidic residues" evidence="1">
    <location>
        <begin position="42"/>
        <end position="51"/>
    </location>
</feature>
<protein>
    <recommendedName>
        <fullName evidence="4">KOW domain-containing protein</fullName>
    </recommendedName>
</protein>
<dbReference type="PANTHER" id="PTHR15818:SF2">
    <property type="entry name" value="G-PATCH DOMAIN AND KOW MOTIFS-CONTAINING PROTEIN"/>
    <property type="match status" value="1"/>
</dbReference>
<name>A0A8J4FA19_9CHLO</name>